<gene>
    <name evidence="1" type="primary">arsD</name>
    <name evidence="1" type="ORF">RHRU231_840057</name>
</gene>
<protein>
    <submittedName>
        <fullName evidence="1">Arsenical resistance operon trans-acting repressor ArsD</fullName>
    </submittedName>
</protein>
<evidence type="ECO:0000313" key="2">
    <source>
        <dbReference type="Proteomes" id="UP000042997"/>
    </source>
</evidence>
<organism evidence="1 2">
    <name type="scientific">Rhodococcus ruber</name>
    <dbReference type="NCBI Taxonomy" id="1830"/>
    <lineage>
        <taxon>Bacteria</taxon>
        <taxon>Bacillati</taxon>
        <taxon>Actinomycetota</taxon>
        <taxon>Actinomycetes</taxon>
        <taxon>Mycobacteriales</taxon>
        <taxon>Nocardiaceae</taxon>
        <taxon>Rhodococcus</taxon>
    </lineage>
</organism>
<sequence length="128" mass="13425">MSTIAVFEPALCCNTGVCGDDVDRNLVTFTADMQWLKDQGATITRHNLANDPLAFAHTPAVKRFLEVAGSAGLPLVLVDDVTVLTGRYPDRTQLAAWAGLDVAQAPVGATMLNVADDACCTPGDATCC</sequence>
<dbReference type="Pfam" id="PF06953">
    <property type="entry name" value="ArsD"/>
    <property type="match status" value="1"/>
</dbReference>
<dbReference type="AlphaFoldDB" id="A0A098BS17"/>
<dbReference type="OrthoDB" id="9801358at2"/>
<reference evidence="1 2" key="1">
    <citation type="journal article" date="2014" name="Genome Announc.">
        <title>Draft Genome Sequence of Propane- and Butane-Oxidizing Actinobacterium Rhodococcus ruber IEGM 231.</title>
        <authorList>
            <person name="Ivshina I.B."/>
            <person name="Kuyukina M.S."/>
            <person name="Krivoruchko A.V."/>
            <person name="Barbe V."/>
            <person name="Fischer C."/>
        </authorList>
    </citation>
    <scope>NUCLEOTIDE SEQUENCE [LARGE SCALE GENOMIC DNA]</scope>
</reference>
<dbReference type="Gene3D" id="3.40.30.10">
    <property type="entry name" value="Glutaredoxin"/>
    <property type="match status" value="1"/>
</dbReference>
<name>A0A098BS17_9NOCA</name>
<dbReference type="NCBIfam" id="NF033727">
    <property type="entry name" value="chaperon_ArsD"/>
    <property type="match status" value="1"/>
</dbReference>
<dbReference type="Proteomes" id="UP000042997">
    <property type="component" value="Unassembled WGS sequence"/>
</dbReference>
<accession>A0A098BS17</accession>
<dbReference type="GO" id="GO:0003677">
    <property type="term" value="F:DNA binding"/>
    <property type="evidence" value="ECO:0007669"/>
    <property type="project" value="InterPro"/>
</dbReference>
<dbReference type="GO" id="GO:0046685">
    <property type="term" value="P:response to arsenic-containing substance"/>
    <property type="evidence" value="ECO:0007669"/>
    <property type="project" value="InterPro"/>
</dbReference>
<dbReference type="RefSeq" id="WP_017679680.1">
    <property type="nucleotide sequence ID" value="NZ_CP023714.1"/>
</dbReference>
<dbReference type="EMBL" id="CCSD01000099">
    <property type="protein sequence ID" value="CDZ91528.1"/>
    <property type="molecule type" value="Genomic_DNA"/>
</dbReference>
<evidence type="ECO:0000313" key="1">
    <source>
        <dbReference type="EMBL" id="CDZ91528.1"/>
    </source>
</evidence>
<dbReference type="eggNOG" id="ENOG5032RMG">
    <property type="taxonomic scope" value="Bacteria"/>
</dbReference>
<proteinExistence type="predicted"/>
<dbReference type="InterPro" id="IPR010712">
    <property type="entry name" value="Arsenical-R_ArsD"/>
</dbReference>
<dbReference type="GO" id="GO:0045892">
    <property type="term" value="P:negative regulation of DNA-templated transcription"/>
    <property type="evidence" value="ECO:0007669"/>
    <property type="project" value="InterPro"/>
</dbReference>